<protein>
    <recommendedName>
        <fullName evidence="1">BTB domain-containing protein</fullName>
    </recommendedName>
</protein>
<evidence type="ECO:0000313" key="2">
    <source>
        <dbReference type="EMBL" id="KLO08409.1"/>
    </source>
</evidence>
<dbReference type="OrthoDB" id="3027208at2759"/>
<dbReference type="CDD" id="cd18186">
    <property type="entry name" value="BTB_POZ_ZBTB_KLHL-like"/>
    <property type="match status" value="1"/>
</dbReference>
<sequence length="328" mass="37527">MDADIELENPHPLVPLPHEILWFPAGDVILSTDRYLFKVHKDILSFQSSVFKDMFDFPAVKRPQSGRRYTGDPLEVYEGLPVVRLIGDEAEGVVHLLRTVYERQYYCRDDINTPLVVLTSLLELSAKYDFQQIRRDIIVQIMNEYPTSSPDTFDAFNISFAPAFGTERIFCHFPLLKAVFKAKIDALLPLLYYACSGFHYKHILAEADILDAECLHTLILGKAQLLSKTNAIVGRIPDIVRDVVSKCERDCPNVVRITCLEKLLGSASLSHIEGSHAVFLCVKGTCRECDKRIVSKINKQREDLWEEVPSFFGFQGWYHWQILEELSD</sequence>
<dbReference type="EMBL" id="KQ086093">
    <property type="protein sequence ID" value="KLO08409.1"/>
    <property type="molecule type" value="Genomic_DNA"/>
</dbReference>
<feature type="domain" description="BTB" evidence="1">
    <location>
        <begin position="26"/>
        <end position="109"/>
    </location>
</feature>
<keyword evidence="3" id="KW-1185">Reference proteome</keyword>
<dbReference type="SUPFAM" id="SSF54695">
    <property type="entry name" value="POZ domain"/>
    <property type="match status" value="1"/>
</dbReference>
<reference evidence="2 3" key="1">
    <citation type="submission" date="2015-04" db="EMBL/GenBank/DDBJ databases">
        <title>Complete genome sequence of Schizopora paradoxa KUC8140, a cosmopolitan wood degrader in East Asia.</title>
        <authorList>
            <consortium name="DOE Joint Genome Institute"/>
            <person name="Min B."/>
            <person name="Park H."/>
            <person name="Jang Y."/>
            <person name="Kim J.-J."/>
            <person name="Kim K.H."/>
            <person name="Pangilinan J."/>
            <person name="Lipzen A."/>
            <person name="Riley R."/>
            <person name="Grigoriev I.V."/>
            <person name="Spatafora J.W."/>
            <person name="Choi I.-G."/>
        </authorList>
    </citation>
    <scope>NUCLEOTIDE SEQUENCE [LARGE SCALE GENOMIC DNA]</scope>
    <source>
        <strain evidence="2 3">KUC8140</strain>
    </source>
</reference>
<dbReference type="InterPro" id="IPR011333">
    <property type="entry name" value="SKP1/BTB/POZ_sf"/>
</dbReference>
<dbReference type="AlphaFoldDB" id="A0A0H2R998"/>
<gene>
    <name evidence="2" type="ORF">SCHPADRAFT_610717</name>
</gene>
<dbReference type="Proteomes" id="UP000053477">
    <property type="component" value="Unassembled WGS sequence"/>
</dbReference>
<name>A0A0H2R998_9AGAM</name>
<evidence type="ECO:0000259" key="1">
    <source>
        <dbReference type="PROSITE" id="PS50097"/>
    </source>
</evidence>
<dbReference type="PROSITE" id="PS50097">
    <property type="entry name" value="BTB"/>
    <property type="match status" value="1"/>
</dbReference>
<dbReference type="InParanoid" id="A0A0H2R998"/>
<evidence type="ECO:0000313" key="3">
    <source>
        <dbReference type="Proteomes" id="UP000053477"/>
    </source>
</evidence>
<accession>A0A0H2R998</accession>
<proteinExistence type="predicted"/>
<dbReference type="InterPro" id="IPR000210">
    <property type="entry name" value="BTB/POZ_dom"/>
</dbReference>
<organism evidence="2 3">
    <name type="scientific">Schizopora paradoxa</name>
    <dbReference type="NCBI Taxonomy" id="27342"/>
    <lineage>
        <taxon>Eukaryota</taxon>
        <taxon>Fungi</taxon>
        <taxon>Dikarya</taxon>
        <taxon>Basidiomycota</taxon>
        <taxon>Agaricomycotina</taxon>
        <taxon>Agaricomycetes</taxon>
        <taxon>Hymenochaetales</taxon>
        <taxon>Schizoporaceae</taxon>
        <taxon>Schizopora</taxon>
    </lineage>
</organism>
<dbReference type="Gene3D" id="3.30.710.10">
    <property type="entry name" value="Potassium Channel Kv1.1, Chain A"/>
    <property type="match status" value="1"/>
</dbReference>